<accession>A0AAV8PXV1</accession>
<comment type="caution">
    <text evidence="1">The sequence shown here is derived from an EMBL/GenBank/DDBJ whole genome shotgun (WGS) entry which is preliminary data.</text>
</comment>
<sequence>MPLSSFVMMIIAESPKSRFYIYWGIMPERHEWEGCNDGYRQPGFELITNAAHIQ</sequence>
<gene>
    <name evidence="1" type="ORF">OPV22_008872</name>
</gene>
<proteinExistence type="predicted"/>
<organism evidence="1 2">
    <name type="scientific">Ensete ventricosum</name>
    <name type="common">Abyssinian banana</name>
    <name type="synonym">Musa ensete</name>
    <dbReference type="NCBI Taxonomy" id="4639"/>
    <lineage>
        <taxon>Eukaryota</taxon>
        <taxon>Viridiplantae</taxon>
        <taxon>Streptophyta</taxon>
        <taxon>Embryophyta</taxon>
        <taxon>Tracheophyta</taxon>
        <taxon>Spermatophyta</taxon>
        <taxon>Magnoliopsida</taxon>
        <taxon>Liliopsida</taxon>
        <taxon>Zingiberales</taxon>
        <taxon>Musaceae</taxon>
        <taxon>Ensete</taxon>
    </lineage>
</organism>
<dbReference type="Proteomes" id="UP001222027">
    <property type="component" value="Unassembled WGS sequence"/>
</dbReference>
<evidence type="ECO:0000313" key="1">
    <source>
        <dbReference type="EMBL" id="KAJ8498320.1"/>
    </source>
</evidence>
<evidence type="ECO:0008006" key="3">
    <source>
        <dbReference type="Google" id="ProtNLM"/>
    </source>
</evidence>
<keyword evidence="2" id="KW-1185">Reference proteome</keyword>
<reference evidence="1 2" key="1">
    <citation type="submission" date="2022-12" db="EMBL/GenBank/DDBJ databases">
        <title>Chromosome-scale assembly of the Ensete ventricosum genome.</title>
        <authorList>
            <person name="Dussert Y."/>
            <person name="Stocks J."/>
            <person name="Wendawek A."/>
            <person name="Woldeyes F."/>
            <person name="Nichols R.A."/>
            <person name="Borrell J.S."/>
        </authorList>
    </citation>
    <scope>NUCLEOTIDE SEQUENCE [LARGE SCALE GENOMIC DNA]</scope>
    <source>
        <strain evidence="2">cv. Maze</strain>
        <tissue evidence="1">Seeds</tissue>
    </source>
</reference>
<dbReference type="EMBL" id="JAQQAF010000003">
    <property type="protein sequence ID" value="KAJ8498320.1"/>
    <property type="molecule type" value="Genomic_DNA"/>
</dbReference>
<dbReference type="AlphaFoldDB" id="A0AAV8PXV1"/>
<name>A0AAV8PXV1_ENSVE</name>
<evidence type="ECO:0000313" key="2">
    <source>
        <dbReference type="Proteomes" id="UP001222027"/>
    </source>
</evidence>
<protein>
    <recommendedName>
        <fullName evidence="3">Neprosin domain-containing protein</fullName>
    </recommendedName>
</protein>